<evidence type="ECO:0008006" key="3">
    <source>
        <dbReference type="Google" id="ProtNLM"/>
    </source>
</evidence>
<dbReference type="OrthoDB" id="2047045at2"/>
<keyword evidence="2" id="KW-1185">Reference proteome</keyword>
<reference evidence="2" key="1">
    <citation type="submission" date="2015-07" db="EMBL/GenBank/DDBJ databases">
        <title>Draft genome sequence of the purine-degrading Gottschalkia purinilyticum DSM 1384 (formerly Clostridium purinilyticum).</title>
        <authorList>
            <person name="Poehlein A."/>
            <person name="Schiel-Bengelsdorf B."/>
            <person name="Bengelsdorf F.R."/>
            <person name="Daniel R."/>
            <person name="Duerre P."/>
        </authorList>
    </citation>
    <scope>NUCLEOTIDE SEQUENCE [LARGE SCALE GENOMIC DNA]</scope>
    <source>
        <strain evidence="2">DSM 1384</strain>
    </source>
</reference>
<sequence>MKAITKLGGKIDFKVDEKRRIVYETNTGLWKKPEIEEYQKTHEQEVEPLLNKGGVVKPWAKISDIREYKMSMIVDEINNHSSWASKRGLTHVAMIVNDLASAKASLVKGQINRSATQGHKTEYFDTHEEAEKWLAQNGF</sequence>
<dbReference type="Proteomes" id="UP000037267">
    <property type="component" value="Unassembled WGS sequence"/>
</dbReference>
<dbReference type="InterPro" id="IPR021866">
    <property type="entry name" value="SpoIIAA-like"/>
</dbReference>
<dbReference type="RefSeq" id="WP_050353808.1">
    <property type="nucleotide sequence ID" value="NZ_LGSS01000001.1"/>
</dbReference>
<dbReference type="AlphaFoldDB" id="A0A0L0WF31"/>
<proteinExistence type="predicted"/>
<name>A0A0L0WF31_GOTPU</name>
<dbReference type="EMBL" id="LGSS01000001">
    <property type="protein sequence ID" value="KNF10079.1"/>
    <property type="molecule type" value="Genomic_DNA"/>
</dbReference>
<protein>
    <recommendedName>
        <fullName evidence="3">STAS/SEC14 domain-containing protein</fullName>
    </recommendedName>
</protein>
<evidence type="ECO:0000313" key="2">
    <source>
        <dbReference type="Proteomes" id="UP000037267"/>
    </source>
</evidence>
<dbReference type="STRING" id="1503.CLPU_1c02440"/>
<organism evidence="1 2">
    <name type="scientific">Gottschalkia purinilytica</name>
    <name type="common">Clostridium purinilyticum</name>
    <dbReference type="NCBI Taxonomy" id="1503"/>
    <lineage>
        <taxon>Bacteria</taxon>
        <taxon>Bacillati</taxon>
        <taxon>Bacillota</taxon>
        <taxon>Tissierellia</taxon>
        <taxon>Tissierellales</taxon>
        <taxon>Gottschalkiaceae</taxon>
        <taxon>Gottschalkia</taxon>
    </lineage>
</organism>
<accession>A0A0L0WF31</accession>
<comment type="caution">
    <text evidence="1">The sequence shown here is derived from an EMBL/GenBank/DDBJ whole genome shotgun (WGS) entry which is preliminary data.</text>
</comment>
<gene>
    <name evidence="1" type="ORF">CLPU_1c02440</name>
</gene>
<dbReference type="Pfam" id="PF11964">
    <property type="entry name" value="SpoIIAA-like"/>
    <property type="match status" value="1"/>
</dbReference>
<evidence type="ECO:0000313" key="1">
    <source>
        <dbReference type="EMBL" id="KNF10079.1"/>
    </source>
</evidence>